<protein>
    <submittedName>
        <fullName evidence="1">Uncharacterized protein</fullName>
    </submittedName>
</protein>
<comment type="caution">
    <text evidence="1">The sequence shown here is derived from an EMBL/GenBank/DDBJ whole genome shotgun (WGS) entry which is preliminary data.</text>
</comment>
<dbReference type="Proteomes" id="UP000321618">
    <property type="component" value="Unassembled WGS sequence"/>
</dbReference>
<dbReference type="EMBL" id="BJZM01000027">
    <property type="protein sequence ID" value="GEO76887.1"/>
    <property type="molecule type" value="Genomic_DNA"/>
</dbReference>
<proteinExistence type="predicted"/>
<gene>
    <name evidence="1" type="ORF">LCR01_13300</name>
</gene>
<accession>A0AB34ADJ2</accession>
<dbReference type="AlphaFoldDB" id="A0AB34ADJ2"/>
<sequence length="53" mass="5734">MPKIGLLAPKIHNEPITPKRLDIANMVDAGNVIKVVSNIPKALKVYSIRNGNA</sequence>
<evidence type="ECO:0000313" key="1">
    <source>
        <dbReference type="EMBL" id="GEO76887.1"/>
    </source>
</evidence>
<organism evidence="1 2">
    <name type="scientific">Companilactobacillus crustorum</name>
    <dbReference type="NCBI Taxonomy" id="392416"/>
    <lineage>
        <taxon>Bacteria</taxon>
        <taxon>Bacillati</taxon>
        <taxon>Bacillota</taxon>
        <taxon>Bacilli</taxon>
        <taxon>Lactobacillales</taxon>
        <taxon>Lactobacillaceae</taxon>
        <taxon>Companilactobacillus</taxon>
    </lineage>
</organism>
<name>A0AB34ADJ2_9LACO</name>
<reference evidence="1 2" key="1">
    <citation type="submission" date="2019-07" db="EMBL/GenBank/DDBJ databases">
        <title>Whole genome shotgun sequence of Lactobacillus crustorum NBRC 107159.</title>
        <authorList>
            <person name="Hosoyama A."/>
            <person name="Uohara A."/>
            <person name="Ohji S."/>
            <person name="Ichikawa N."/>
        </authorList>
    </citation>
    <scope>NUCLEOTIDE SEQUENCE [LARGE SCALE GENOMIC DNA]</scope>
    <source>
        <strain evidence="1 2">NBRC 107159</strain>
    </source>
</reference>
<evidence type="ECO:0000313" key="2">
    <source>
        <dbReference type="Proteomes" id="UP000321618"/>
    </source>
</evidence>